<dbReference type="InterPro" id="IPR001387">
    <property type="entry name" value="Cro/C1-type_HTH"/>
</dbReference>
<evidence type="ECO:0000259" key="1">
    <source>
        <dbReference type="PROSITE" id="PS50943"/>
    </source>
</evidence>
<proteinExistence type="predicted"/>
<evidence type="ECO:0000313" key="3">
    <source>
        <dbReference type="Proteomes" id="UP001321520"/>
    </source>
</evidence>
<sequence length="105" mass="11999">MRLRAGERLKAIRELMGLTREEFANLLGLDMIRISNIEQKRAKVAEEEYEKVGQRFPELIPYLAYEGDIVLADLKESDEKLCALVAAKIDAGQIPRGFHLEKNLK</sequence>
<feature type="domain" description="HTH cro/C1-type" evidence="1">
    <location>
        <begin position="9"/>
        <end position="63"/>
    </location>
</feature>
<gene>
    <name evidence="2" type="ORF">M8T91_10495</name>
</gene>
<dbReference type="PROSITE" id="PS50943">
    <property type="entry name" value="HTH_CROC1"/>
    <property type="match status" value="1"/>
</dbReference>
<dbReference type="Proteomes" id="UP001321520">
    <property type="component" value="Chromosome"/>
</dbReference>
<dbReference type="SMART" id="SM00530">
    <property type="entry name" value="HTH_XRE"/>
    <property type="match status" value="1"/>
</dbReference>
<evidence type="ECO:0000313" key="2">
    <source>
        <dbReference type="EMBL" id="WKD48364.1"/>
    </source>
</evidence>
<dbReference type="RefSeq" id="WP_301414110.1">
    <property type="nucleotide sequence ID" value="NZ_CP098023.1"/>
</dbReference>
<keyword evidence="3" id="KW-1185">Reference proteome</keyword>
<accession>A0ABY9EAB0</accession>
<name>A0ABY9EAB0_9GAMM</name>
<dbReference type="Pfam" id="PF01381">
    <property type="entry name" value="HTH_3"/>
    <property type="match status" value="1"/>
</dbReference>
<reference evidence="2 3" key="1">
    <citation type="submission" date="2022-05" db="EMBL/GenBank/DDBJ databases">
        <title>Microbulbifer sp. nov., isolated from sponge.</title>
        <authorList>
            <person name="Gao L."/>
        </authorList>
    </citation>
    <scope>NUCLEOTIDE SEQUENCE [LARGE SCALE GENOMIC DNA]</scope>
    <source>
        <strain evidence="2 3">MI-G</strain>
    </source>
</reference>
<dbReference type="CDD" id="cd00093">
    <property type="entry name" value="HTH_XRE"/>
    <property type="match status" value="1"/>
</dbReference>
<dbReference type="EMBL" id="CP098023">
    <property type="protein sequence ID" value="WKD48364.1"/>
    <property type="molecule type" value="Genomic_DNA"/>
</dbReference>
<dbReference type="SUPFAM" id="SSF47413">
    <property type="entry name" value="lambda repressor-like DNA-binding domains"/>
    <property type="match status" value="1"/>
</dbReference>
<dbReference type="Gene3D" id="1.10.260.40">
    <property type="entry name" value="lambda repressor-like DNA-binding domains"/>
    <property type="match status" value="1"/>
</dbReference>
<organism evidence="2 3">
    <name type="scientific">Microbulbifer spongiae</name>
    <dbReference type="NCBI Taxonomy" id="2944933"/>
    <lineage>
        <taxon>Bacteria</taxon>
        <taxon>Pseudomonadati</taxon>
        <taxon>Pseudomonadota</taxon>
        <taxon>Gammaproteobacteria</taxon>
        <taxon>Cellvibrionales</taxon>
        <taxon>Microbulbiferaceae</taxon>
        <taxon>Microbulbifer</taxon>
    </lineage>
</organism>
<dbReference type="InterPro" id="IPR010982">
    <property type="entry name" value="Lambda_DNA-bd_dom_sf"/>
</dbReference>
<protein>
    <submittedName>
        <fullName evidence="2">Helix-turn-helix domain-containing protein</fullName>
    </submittedName>
</protein>